<accession>A0A507ZZR8</accession>
<protein>
    <submittedName>
        <fullName evidence="1">Uncharacterized protein</fullName>
    </submittedName>
</protein>
<dbReference type="EMBL" id="VICD02000279">
    <property type="protein sequence ID" value="KAB8170008.1"/>
    <property type="molecule type" value="Genomic_DNA"/>
</dbReference>
<dbReference type="Gene3D" id="1.25.40.10">
    <property type="entry name" value="Tetratricopeptide repeat domain"/>
    <property type="match status" value="1"/>
</dbReference>
<dbReference type="SUPFAM" id="SSF81901">
    <property type="entry name" value="HCP-like"/>
    <property type="match status" value="1"/>
</dbReference>
<dbReference type="InterPro" id="IPR011990">
    <property type="entry name" value="TPR-like_helical_dom_sf"/>
</dbReference>
<gene>
    <name evidence="1" type="ORF">FKV24_016010</name>
</gene>
<sequence length="254" mass="28566">MRRRLIRGPLVWEICLEAGLAIVLAAPLPPAAASEAASSPEAAIVPQVRTLSFIELERAEGLAAAHLNELWRVRALRALKLDDAGRALDEFRMAARYADKFSQHSLSLMYWHGVGTASDRALAYAWSDVAAERGYRDLLLVREKMWSQLNAEERRRALEIGPALYADYGDAVAQPRMEWVLRQARANVTGSRLGATLDRVKFARSRGEVAPRDFFAGERWQPERYWRAEDRQWEGQVIVLPAEKVEDPGSADGR</sequence>
<reference evidence="1 2" key="1">
    <citation type="submission" date="2019-10" db="EMBL/GenBank/DDBJ databases">
        <title>Lysobacter alkalisoli sp. nov., isolated from saline-alkaline soil.</title>
        <authorList>
            <person name="Sun J.-Q."/>
        </authorList>
    </citation>
    <scope>NUCLEOTIDE SEQUENCE [LARGE SCALE GENOMIC DNA]</scope>
    <source>
        <strain evidence="1 2">KCTC 42381</strain>
    </source>
</reference>
<dbReference type="AlphaFoldDB" id="A0A507ZZR8"/>
<organism evidence="1 2">
    <name type="scientific">Marilutibacter maris</name>
    <dbReference type="NCBI Taxonomy" id="1605891"/>
    <lineage>
        <taxon>Bacteria</taxon>
        <taxon>Pseudomonadati</taxon>
        <taxon>Pseudomonadota</taxon>
        <taxon>Gammaproteobacteria</taxon>
        <taxon>Lysobacterales</taxon>
        <taxon>Lysobacteraceae</taxon>
        <taxon>Marilutibacter</taxon>
    </lineage>
</organism>
<evidence type="ECO:0000313" key="2">
    <source>
        <dbReference type="Proteomes" id="UP000320431"/>
    </source>
</evidence>
<dbReference type="RefSeq" id="WP_141483078.1">
    <property type="nucleotide sequence ID" value="NZ_VICD02000279.1"/>
</dbReference>
<dbReference type="Proteomes" id="UP000320431">
    <property type="component" value="Unassembled WGS sequence"/>
</dbReference>
<comment type="caution">
    <text evidence="1">The sequence shown here is derived from an EMBL/GenBank/DDBJ whole genome shotgun (WGS) entry which is preliminary data.</text>
</comment>
<evidence type="ECO:0000313" key="1">
    <source>
        <dbReference type="EMBL" id="KAB8170008.1"/>
    </source>
</evidence>
<proteinExistence type="predicted"/>
<name>A0A507ZZR8_9GAMM</name>